<dbReference type="AlphaFoldDB" id="A0A151GDR7"/>
<organism evidence="2 3">
    <name type="scientific">Drechmeria coniospora</name>
    <name type="common">Nematophagous fungus</name>
    <name type="synonym">Meria coniospora</name>
    <dbReference type="NCBI Taxonomy" id="98403"/>
    <lineage>
        <taxon>Eukaryota</taxon>
        <taxon>Fungi</taxon>
        <taxon>Dikarya</taxon>
        <taxon>Ascomycota</taxon>
        <taxon>Pezizomycotina</taxon>
        <taxon>Sordariomycetes</taxon>
        <taxon>Hypocreomycetidae</taxon>
        <taxon>Hypocreales</taxon>
        <taxon>Ophiocordycipitaceae</taxon>
        <taxon>Drechmeria</taxon>
    </lineage>
</organism>
<protein>
    <submittedName>
        <fullName evidence="2">Uncharacterized protein</fullName>
    </submittedName>
</protein>
<reference evidence="2 3" key="1">
    <citation type="journal article" date="2016" name="Sci. Rep.">
        <title>Insights into Adaptations to a Near-Obligate Nematode Endoparasitic Lifestyle from the Finished Genome of Drechmeria coniospora.</title>
        <authorList>
            <person name="Zhang L."/>
            <person name="Zhou Z."/>
            <person name="Guo Q."/>
            <person name="Fokkens L."/>
            <person name="Miskei M."/>
            <person name="Pocsi I."/>
            <person name="Zhang W."/>
            <person name="Chen M."/>
            <person name="Wang L."/>
            <person name="Sun Y."/>
            <person name="Donzelli B.G."/>
            <person name="Gibson D.M."/>
            <person name="Nelson D.R."/>
            <person name="Luo J.G."/>
            <person name="Rep M."/>
            <person name="Liu H."/>
            <person name="Yang S."/>
            <person name="Wang J."/>
            <person name="Krasnoff S.B."/>
            <person name="Xu Y."/>
            <person name="Molnar I."/>
            <person name="Lin M."/>
        </authorList>
    </citation>
    <scope>NUCLEOTIDE SEQUENCE [LARGE SCALE GENOMIC DNA]</scope>
    <source>
        <strain evidence="2 3">ARSEF 6962</strain>
    </source>
</reference>
<comment type="caution">
    <text evidence="2">The sequence shown here is derived from an EMBL/GenBank/DDBJ whole genome shotgun (WGS) entry which is preliminary data.</text>
</comment>
<evidence type="ECO:0000313" key="2">
    <source>
        <dbReference type="EMBL" id="KYK55235.1"/>
    </source>
</evidence>
<sequence length="63" mass="6745">MASPTRPPTRPSATNSAPLRAPTEFGKRRGNNKGGIDDDEASTAQQAQVLARTLAVERSSPRR</sequence>
<feature type="region of interest" description="Disordered" evidence="1">
    <location>
        <begin position="1"/>
        <end position="63"/>
    </location>
</feature>
<dbReference type="Proteomes" id="UP000076580">
    <property type="component" value="Chromosome 03"/>
</dbReference>
<feature type="compositionally biased region" description="Pro residues" evidence="1">
    <location>
        <begin position="1"/>
        <end position="10"/>
    </location>
</feature>
<accession>A0A151GDR7</accession>
<evidence type="ECO:0000313" key="3">
    <source>
        <dbReference type="Proteomes" id="UP000076580"/>
    </source>
</evidence>
<proteinExistence type="predicted"/>
<dbReference type="InParanoid" id="A0A151GDR7"/>
<evidence type="ECO:0000256" key="1">
    <source>
        <dbReference type="SAM" id="MobiDB-lite"/>
    </source>
</evidence>
<dbReference type="GeneID" id="63719840"/>
<keyword evidence="3" id="KW-1185">Reference proteome</keyword>
<dbReference type="EMBL" id="LAYC01000003">
    <property type="protein sequence ID" value="KYK55235.1"/>
    <property type="molecule type" value="Genomic_DNA"/>
</dbReference>
<dbReference type="RefSeq" id="XP_040654587.1">
    <property type="nucleotide sequence ID" value="XM_040804483.1"/>
</dbReference>
<name>A0A151GDR7_DRECN</name>
<gene>
    <name evidence="2" type="ORF">DCS_07197</name>
</gene>